<keyword evidence="4" id="KW-1185">Reference proteome</keyword>
<accession>A0A432WNB9</accession>
<dbReference type="AlphaFoldDB" id="A0A432WNB9"/>
<evidence type="ECO:0000313" key="3">
    <source>
        <dbReference type="EMBL" id="RUO35274.1"/>
    </source>
</evidence>
<dbReference type="Proteomes" id="UP000288405">
    <property type="component" value="Unassembled WGS sequence"/>
</dbReference>
<keyword evidence="3" id="KW-0378">Hydrolase</keyword>
<dbReference type="SUPFAM" id="SSF51338">
    <property type="entry name" value="Composite domain of metallo-dependent hydrolases"/>
    <property type="match status" value="1"/>
</dbReference>
<feature type="domain" description="Amidohydrolase-related" evidence="2">
    <location>
        <begin position="346"/>
        <end position="392"/>
    </location>
</feature>
<dbReference type="RefSeq" id="WP_126776394.1">
    <property type="nucleotide sequence ID" value="NZ_PIPM01000003.1"/>
</dbReference>
<dbReference type="InterPro" id="IPR011059">
    <property type="entry name" value="Metal-dep_hydrolase_composite"/>
</dbReference>
<dbReference type="OrthoDB" id="783596at2"/>
<dbReference type="SUPFAM" id="SSF51556">
    <property type="entry name" value="Metallo-dependent hydrolases"/>
    <property type="match status" value="1"/>
</dbReference>
<dbReference type="Gene3D" id="2.30.40.10">
    <property type="entry name" value="Urease, subunit C, domain 1"/>
    <property type="match status" value="1"/>
</dbReference>
<dbReference type="InterPro" id="IPR032466">
    <property type="entry name" value="Metal_Hydrolase"/>
</dbReference>
<proteinExistence type="predicted"/>
<comment type="caution">
    <text evidence="3">The sequence shown here is derived from an EMBL/GenBank/DDBJ whole genome shotgun (WGS) entry which is preliminary data.</text>
</comment>
<evidence type="ECO:0000313" key="4">
    <source>
        <dbReference type="Proteomes" id="UP000288405"/>
    </source>
</evidence>
<dbReference type="PANTHER" id="PTHR43135">
    <property type="entry name" value="ALPHA-D-RIBOSE 1-METHYLPHOSPHONATE 5-TRIPHOSPHATE DIPHOSPHATASE"/>
    <property type="match status" value="1"/>
</dbReference>
<name>A0A432WNB9_9GAMM</name>
<keyword evidence="1" id="KW-0732">Signal</keyword>
<gene>
    <name evidence="3" type="ORF">CWE11_04400</name>
</gene>
<dbReference type="InterPro" id="IPR051781">
    <property type="entry name" value="Metallo-dep_Hydrolase"/>
</dbReference>
<dbReference type="GO" id="GO:0016810">
    <property type="term" value="F:hydrolase activity, acting on carbon-nitrogen (but not peptide) bonds"/>
    <property type="evidence" value="ECO:0007669"/>
    <property type="project" value="InterPro"/>
</dbReference>
<organism evidence="3 4">
    <name type="scientific">Aliidiomarina sanyensis</name>
    <dbReference type="NCBI Taxonomy" id="1249555"/>
    <lineage>
        <taxon>Bacteria</taxon>
        <taxon>Pseudomonadati</taxon>
        <taxon>Pseudomonadota</taxon>
        <taxon>Gammaproteobacteria</taxon>
        <taxon>Alteromonadales</taxon>
        <taxon>Idiomarinaceae</taxon>
        <taxon>Aliidiomarina</taxon>
    </lineage>
</organism>
<dbReference type="PANTHER" id="PTHR43135:SF3">
    <property type="entry name" value="ALPHA-D-RIBOSE 1-METHYLPHOSPHONATE 5-TRIPHOSPHATE DIPHOSPHATASE"/>
    <property type="match status" value="1"/>
</dbReference>
<feature type="chain" id="PRO_5019129399" evidence="1">
    <location>
        <begin position="20"/>
        <end position="430"/>
    </location>
</feature>
<dbReference type="InterPro" id="IPR006680">
    <property type="entry name" value="Amidohydro-rel"/>
</dbReference>
<reference evidence="3 4" key="1">
    <citation type="journal article" date="2011" name="Front. Microbiol.">
        <title>Genomic signatures of strain selection and enhancement in Bacillus atrophaeus var. globigii, a historical biowarfare simulant.</title>
        <authorList>
            <person name="Gibbons H.S."/>
            <person name="Broomall S.M."/>
            <person name="McNew L.A."/>
            <person name="Daligault H."/>
            <person name="Chapman C."/>
            <person name="Bruce D."/>
            <person name="Karavis M."/>
            <person name="Krepps M."/>
            <person name="McGregor P.A."/>
            <person name="Hong C."/>
            <person name="Park K.H."/>
            <person name="Akmal A."/>
            <person name="Feldman A."/>
            <person name="Lin J.S."/>
            <person name="Chang W.E."/>
            <person name="Higgs B.W."/>
            <person name="Demirev P."/>
            <person name="Lindquist J."/>
            <person name="Liem A."/>
            <person name="Fochler E."/>
            <person name="Read T.D."/>
            <person name="Tapia R."/>
            <person name="Johnson S."/>
            <person name="Bishop-Lilly K.A."/>
            <person name="Detter C."/>
            <person name="Han C."/>
            <person name="Sozhamannan S."/>
            <person name="Rosenzweig C.N."/>
            <person name="Skowronski E.W."/>
        </authorList>
    </citation>
    <scope>NUCLEOTIDE SEQUENCE [LARGE SCALE GENOMIC DNA]</scope>
    <source>
        <strain evidence="3 4">GYP-17</strain>
    </source>
</reference>
<feature type="signal peptide" evidence="1">
    <location>
        <begin position="1"/>
        <end position="19"/>
    </location>
</feature>
<evidence type="ECO:0000259" key="2">
    <source>
        <dbReference type="Pfam" id="PF01979"/>
    </source>
</evidence>
<dbReference type="EMBL" id="PIPM01000003">
    <property type="protein sequence ID" value="RUO35274.1"/>
    <property type="molecule type" value="Genomic_DNA"/>
</dbReference>
<evidence type="ECO:0000256" key="1">
    <source>
        <dbReference type="SAM" id="SignalP"/>
    </source>
</evidence>
<dbReference type="Pfam" id="PF01979">
    <property type="entry name" value="Amidohydro_1"/>
    <property type="match status" value="1"/>
</dbReference>
<dbReference type="Gene3D" id="3.20.20.140">
    <property type="entry name" value="Metal-dependent hydrolases"/>
    <property type="match status" value="1"/>
</dbReference>
<sequence>MKKLAIVIALACSAGLAQAHNVVPGAAQDGAVLLQGGTVHTVTRGTLAQTDVLLVDGKISAIGQNLEAPEGARVIDIRGQYVYPGIIALDTTLGLVEMSQVRATVDTNEVGNITPEVLAHHAFNADSEIIPTVRYNGITHAQIVPQGPMLRGQSSLMQLDAWNYRDGLEAGPLGVHLTWPRAGLNTAWWERRSPEAQRRANAEQLETLKETFALAEAYHKARDAGAQNRIDQRWEAMRGLFTGEKKLFVHADDRRQIEQVLAFNREHGFDVVIMGGRDSWMIAEALAEANVPVVFGAPYGLPTRVDDAYDTAFTTPAKLAAAGVDFAIAYPGFWDTRNLAFAAGHAVAFGLDYDAAVTSITYGPAKILGVEDRIGSITEGKQATLIVSEGDVLDHLGQRISYMFIDGREVDLSNRHRQLYEKYRERLNAE</sequence>
<protein>
    <submittedName>
        <fullName evidence="3">Amidohydrolase</fullName>
    </submittedName>
</protein>